<organism evidence="1 2">
    <name type="scientific">Apatococcus lobatus</name>
    <dbReference type="NCBI Taxonomy" id="904363"/>
    <lineage>
        <taxon>Eukaryota</taxon>
        <taxon>Viridiplantae</taxon>
        <taxon>Chlorophyta</taxon>
        <taxon>core chlorophytes</taxon>
        <taxon>Trebouxiophyceae</taxon>
        <taxon>Chlorellales</taxon>
        <taxon>Chlorellaceae</taxon>
        <taxon>Apatococcus</taxon>
    </lineage>
</organism>
<name>A0AAW1QW99_9CHLO</name>
<protein>
    <submittedName>
        <fullName evidence="1">Uncharacterized protein</fullName>
    </submittedName>
</protein>
<evidence type="ECO:0000313" key="1">
    <source>
        <dbReference type="EMBL" id="KAK9825560.1"/>
    </source>
</evidence>
<proteinExistence type="predicted"/>
<dbReference type="EMBL" id="JALJOS010000024">
    <property type="protein sequence ID" value="KAK9825560.1"/>
    <property type="molecule type" value="Genomic_DNA"/>
</dbReference>
<comment type="caution">
    <text evidence="1">The sequence shown here is derived from an EMBL/GenBank/DDBJ whole genome shotgun (WGS) entry which is preliminary data.</text>
</comment>
<dbReference type="AlphaFoldDB" id="A0AAW1QW99"/>
<reference evidence="1 2" key="1">
    <citation type="journal article" date="2024" name="Nat. Commun.">
        <title>Phylogenomics reveals the evolutionary origins of lichenization in chlorophyte algae.</title>
        <authorList>
            <person name="Puginier C."/>
            <person name="Libourel C."/>
            <person name="Otte J."/>
            <person name="Skaloud P."/>
            <person name="Haon M."/>
            <person name="Grisel S."/>
            <person name="Petersen M."/>
            <person name="Berrin J.G."/>
            <person name="Delaux P.M."/>
            <person name="Dal Grande F."/>
            <person name="Keller J."/>
        </authorList>
    </citation>
    <scope>NUCLEOTIDE SEQUENCE [LARGE SCALE GENOMIC DNA]</scope>
    <source>
        <strain evidence="1 2">SAG 2145</strain>
    </source>
</reference>
<gene>
    <name evidence="1" type="ORF">WJX74_006261</name>
</gene>
<dbReference type="Proteomes" id="UP001438707">
    <property type="component" value="Unassembled WGS sequence"/>
</dbReference>
<sequence>MALSLAHAKMYWSGGDNMQLSLTKRSSQFPEEPLKKSHKAYKVFAGAEPSFEEIYVVDPKLLLQPGLWEEQQAASGRSPAVSLSIPSAFQPQLSQGKQELGEGDVPENSWFFAKKGDLFEYTFRGSFPVVSGYASLVHSREIDSFLKDGLKPNAAWWTWDEFKRHFRDDMPFPQGGHFPVLFAGRIVEAASASLFSIGQGTTIQGLQISGDSEEID</sequence>
<keyword evidence="2" id="KW-1185">Reference proteome</keyword>
<evidence type="ECO:0000313" key="2">
    <source>
        <dbReference type="Proteomes" id="UP001438707"/>
    </source>
</evidence>
<accession>A0AAW1QW99</accession>